<evidence type="ECO:0000313" key="1">
    <source>
        <dbReference type="EMBL" id="GAD59073.1"/>
    </source>
</evidence>
<organism evidence="1 2">
    <name type="scientific">Brevundimonas abyssalis TAR-001</name>
    <dbReference type="NCBI Taxonomy" id="1391729"/>
    <lineage>
        <taxon>Bacteria</taxon>
        <taxon>Pseudomonadati</taxon>
        <taxon>Pseudomonadota</taxon>
        <taxon>Alphaproteobacteria</taxon>
        <taxon>Caulobacterales</taxon>
        <taxon>Caulobacteraceae</taxon>
        <taxon>Brevundimonas</taxon>
    </lineage>
</organism>
<accession>A0A8E0KJ93</accession>
<sequence length="90" mass="9385">MPNFTDLELAVLDAIADETVEQAPELLGQIADARVVDRIQTRAGFITHIQVDPARTAPIDSGHARLGTIHADIAGLADPVASAPSSSMAV</sequence>
<dbReference type="OrthoDB" id="7451759at2"/>
<dbReference type="AlphaFoldDB" id="A0A8E0KJ93"/>
<protein>
    <submittedName>
        <fullName evidence="1">Uncharacterized protein</fullName>
    </submittedName>
</protein>
<dbReference type="EMBL" id="BATC01000018">
    <property type="protein sequence ID" value="GAD59073.1"/>
    <property type="molecule type" value="Genomic_DNA"/>
</dbReference>
<keyword evidence="2" id="KW-1185">Reference proteome</keyword>
<reference evidence="2" key="1">
    <citation type="journal article" date="2013" name="Genome Announc.">
        <title>Draft Genome Sequence of the Dimorphic Prosthecate Bacterium Brevundimonas abyssalis TAR-001T.</title>
        <authorList>
            <person name="Tsubouchi T."/>
            <person name="Nishi S."/>
            <person name="Usui K."/>
            <person name="Shimane Y."/>
            <person name="Takaki Y."/>
            <person name="Maruyama T."/>
            <person name="Hatada Y."/>
        </authorList>
    </citation>
    <scope>NUCLEOTIDE SEQUENCE [LARGE SCALE GENOMIC DNA]</scope>
    <source>
        <strain evidence="2">TAR-001</strain>
    </source>
</reference>
<name>A0A8E0KJ93_9CAUL</name>
<comment type="caution">
    <text evidence="1">The sequence shown here is derived from an EMBL/GenBank/DDBJ whole genome shotgun (WGS) entry which is preliminary data.</text>
</comment>
<dbReference type="Proteomes" id="UP000016569">
    <property type="component" value="Unassembled WGS sequence"/>
</dbReference>
<proteinExistence type="predicted"/>
<gene>
    <name evidence="1" type="ORF">MBEBAB_1323</name>
</gene>
<evidence type="ECO:0000313" key="2">
    <source>
        <dbReference type="Proteomes" id="UP000016569"/>
    </source>
</evidence>
<dbReference type="RefSeq" id="WP_021697168.1">
    <property type="nucleotide sequence ID" value="NZ_BATC01000018.1"/>
</dbReference>